<dbReference type="AlphaFoldDB" id="A2E1Q7"/>
<dbReference type="Proteomes" id="UP000001542">
    <property type="component" value="Unassembled WGS sequence"/>
</dbReference>
<dbReference type="InParanoid" id="A2E1Q7"/>
<gene>
    <name evidence="1" type="ORF">TVAG_424170</name>
</gene>
<dbReference type="EMBL" id="DS113286">
    <property type="protein sequence ID" value="EAY13386.1"/>
    <property type="molecule type" value="Genomic_DNA"/>
</dbReference>
<evidence type="ECO:0000313" key="2">
    <source>
        <dbReference type="Proteomes" id="UP000001542"/>
    </source>
</evidence>
<sequence length="70" mass="7859">MSSQQIISRMLRPRFRPGKAFHQISSVSSLPANSLKMATHFKTIASRGSQRSISFSVVVVVSKFNFRTCK</sequence>
<accession>A2E1Q7</accession>
<dbReference type="RefSeq" id="XP_001325609.1">
    <property type="nucleotide sequence ID" value="XM_001325574.1"/>
</dbReference>
<protein>
    <submittedName>
        <fullName evidence="1">Uncharacterized protein</fullName>
    </submittedName>
</protein>
<keyword evidence="2" id="KW-1185">Reference proteome</keyword>
<reference evidence="1" key="1">
    <citation type="submission" date="2006-10" db="EMBL/GenBank/DDBJ databases">
        <authorList>
            <person name="Amadeo P."/>
            <person name="Zhao Q."/>
            <person name="Wortman J."/>
            <person name="Fraser-Liggett C."/>
            <person name="Carlton J."/>
        </authorList>
    </citation>
    <scope>NUCLEOTIDE SEQUENCE</scope>
    <source>
        <strain evidence="1">G3</strain>
    </source>
</reference>
<reference evidence="1" key="2">
    <citation type="journal article" date="2007" name="Science">
        <title>Draft genome sequence of the sexually transmitted pathogen Trichomonas vaginalis.</title>
        <authorList>
            <person name="Carlton J.M."/>
            <person name="Hirt R.P."/>
            <person name="Silva J.C."/>
            <person name="Delcher A.L."/>
            <person name="Schatz M."/>
            <person name="Zhao Q."/>
            <person name="Wortman J.R."/>
            <person name="Bidwell S.L."/>
            <person name="Alsmark U.C.M."/>
            <person name="Besteiro S."/>
            <person name="Sicheritz-Ponten T."/>
            <person name="Noel C.J."/>
            <person name="Dacks J.B."/>
            <person name="Foster P.G."/>
            <person name="Simillion C."/>
            <person name="Van de Peer Y."/>
            <person name="Miranda-Saavedra D."/>
            <person name="Barton G.J."/>
            <person name="Westrop G.D."/>
            <person name="Mueller S."/>
            <person name="Dessi D."/>
            <person name="Fiori P.L."/>
            <person name="Ren Q."/>
            <person name="Paulsen I."/>
            <person name="Zhang H."/>
            <person name="Bastida-Corcuera F.D."/>
            <person name="Simoes-Barbosa A."/>
            <person name="Brown M.T."/>
            <person name="Hayes R.D."/>
            <person name="Mukherjee M."/>
            <person name="Okumura C.Y."/>
            <person name="Schneider R."/>
            <person name="Smith A.J."/>
            <person name="Vanacova S."/>
            <person name="Villalvazo M."/>
            <person name="Haas B.J."/>
            <person name="Pertea M."/>
            <person name="Feldblyum T.V."/>
            <person name="Utterback T.R."/>
            <person name="Shu C.L."/>
            <person name="Osoegawa K."/>
            <person name="de Jong P.J."/>
            <person name="Hrdy I."/>
            <person name="Horvathova L."/>
            <person name="Zubacova Z."/>
            <person name="Dolezal P."/>
            <person name="Malik S.B."/>
            <person name="Logsdon J.M. Jr."/>
            <person name="Henze K."/>
            <person name="Gupta A."/>
            <person name="Wang C.C."/>
            <person name="Dunne R.L."/>
            <person name="Upcroft J.A."/>
            <person name="Upcroft P."/>
            <person name="White O."/>
            <person name="Salzberg S.L."/>
            <person name="Tang P."/>
            <person name="Chiu C.-H."/>
            <person name="Lee Y.-S."/>
            <person name="Embley T.M."/>
            <person name="Coombs G.H."/>
            <person name="Mottram J.C."/>
            <person name="Tachezy J."/>
            <person name="Fraser-Liggett C.M."/>
            <person name="Johnson P.J."/>
        </authorList>
    </citation>
    <scope>NUCLEOTIDE SEQUENCE [LARGE SCALE GENOMIC DNA]</scope>
    <source>
        <strain evidence="1">G3</strain>
    </source>
</reference>
<dbReference type="VEuPathDB" id="TrichDB:TVAG_424170"/>
<evidence type="ECO:0000313" key="1">
    <source>
        <dbReference type="EMBL" id="EAY13386.1"/>
    </source>
</evidence>
<name>A2E1Q7_TRIV3</name>
<proteinExistence type="predicted"/>
<organism evidence="1 2">
    <name type="scientific">Trichomonas vaginalis (strain ATCC PRA-98 / G3)</name>
    <dbReference type="NCBI Taxonomy" id="412133"/>
    <lineage>
        <taxon>Eukaryota</taxon>
        <taxon>Metamonada</taxon>
        <taxon>Parabasalia</taxon>
        <taxon>Trichomonadida</taxon>
        <taxon>Trichomonadidae</taxon>
        <taxon>Trichomonas</taxon>
    </lineage>
</organism>
<dbReference type="KEGG" id="tva:4771352"/>
<dbReference type="VEuPathDB" id="TrichDB:TVAGG3_0304220"/>